<evidence type="ECO:0000313" key="2">
    <source>
        <dbReference type="Proteomes" id="UP000018144"/>
    </source>
</evidence>
<evidence type="ECO:0000313" key="1">
    <source>
        <dbReference type="EMBL" id="CCX16309.1"/>
    </source>
</evidence>
<organism evidence="1 2">
    <name type="scientific">Pyronema omphalodes (strain CBS 100304)</name>
    <name type="common">Pyronema confluens</name>
    <dbReference type="NCBI Taxonomy" id="1076935"/>
    <lineage>
        <taxon>Eukaryota</taxon>
        <taxon>Fungi</taxon>
        <taxon>Dikarya</taxon>
        <taxon>Ascomycota</taxon>
        <taxon>Pezizomycotina</taxon>
        <taxon>Pezizomycetes</taxon>
        <taxon>Pezizales</taxon>
        <taxon>Pyronemataceae</taxon>
        <taxon>Pyronema</taxon>
    </lineage>
</organism>
<protein>
    <submittedName>
        <fullName evidence="1">Uncharacterized protein</fullName>
    </submittedName>
</protein>
<proteinExistence type="predicted"/>
<accession>U4LNZ4</accession>
<name>U4LNZ4_PYROM</name>
<dbReference type="AlphaFoldDB" id="U4LNZ4"/>
<dbReference type="Proteomes" id="UP000018144">
    <property type="component" value="Unassembled WGS sequence"/>
</dbReference>
<gene>
    <name evidence="1" type="ORF">PCON_02905</name>
</gene>
<sequence length="18" mass="1936">MGRAEAEACNAAKERSEL</sequence>
<dbReference type="EMBL" id="HF936373">
    <property type="protein sequence ID" value="CCX16309.1"/>
    <property type="molecule type" value="Genomic_DNA"/>
</dbReference>
<keyword evidence="2" id="KW-1185">Reference proteome</keyword>
<reference evidence="1 2" key="1">
    <citation type="journal article" date="2013" name="PLoS Genet.">
        <title>The genome and development-dependent transcriptomes of Pyronema confluens: a window into fungal evolution.</title>
        <authorList>
            <person name="Traeger S."/>
            <person name="Altegoer F."/>
            <person name="Freitag M."/>
            <person name="Gabaldon T."/>
            <person name="Kempken F."/>
            <person name="Kumar A."/>
            <person name="Marcet-Houben M."/>
            <person name="Poggeler S."/>
            <person name="Stajich J.E."/>
            <person name="Nowrousian M."/>
        </authorList>
    </citation>
    <scope>NUCLEOTIDE SEQUENCE [LARGE SCALE GENOMIC DNA]</scope>
    <source>
        <strain evidence="2">CBS 100304</strain>
        <tissue evidence="1">Vegetative mycelium</tissue>
    </source>
</reference>